<dbReference type="PROSITE" id="PS50889">
    <property type="entry name" value="S4"/>
    <property type="match status" value="1"/>
</dbReference>
<dbReference type="Gene3D" id="1.10.240.10">
    <property type="entry name" value="Tyrosyl-Transfer RNA Synthetase"/>
    <property type="match status" value="1"/>
</dbReference>
<dbReference type="CDD" id="cd00165">
    <property type="entry name" value="S4"/>
    <property type="match status" value="1"/>
</dbReference>
<comment type="catalytic activity">
    <reaction evidence="9 11">
        <text>tRNA(Tyr) + L-tyrosine + ATP = L-tyrosyl-tRNA(Tyr) + AMP + diphosphate + H(+)</text>
        <dbReference type="Rhea" id="RHEA:10220"/>
        <dbReference type="Rhea" id="RHEA-COMP:9706"/>
        <dbReference type="Rhea" id="RHEA-COMP:9707"/>
        <dbReference type="ChEBI" id="CHEBI:15378"/>
        <dbReference type="ChEBI" id="CHEBI:30616"/>
        <dbReference type="ChEBI" id="CHEBI:33019"/>
        <dbReference type="ChEBI" id="CHEBI:58315"/>
        <dbReference type="ChEBI" id="CHEBI:78442"/>
        <dbReference type="ChEBI" id="CHEBI:78536"/>
        <dbReference type="ChEBI" id="CHEBI:456215"/>
        <dbReference type="EC" id="6.1.1.1"/>
    </reaction>
</comment>
<dbReference type="Gene3D" id="3.10.290.10">
    <property type="entry name" value="RNA-binding S4 domain"/>
    <property type="match status" value="1"/>
</dbReference>
<reference evidence="15" key="1">
    <citation type="submission" date="2016-10" db="EMBL/GenBank/DDBJ databases">
        <authorList>
            <person name="Varghese N."/>
            <person name="Submissions S."/>
        </authorList>
    </citation>
    <scope>NUCLEOTIDE SEQUENCE [LARGE SCALE GENOMIC DNA]</scope>
    <source>
        <strain evidence="15">DSM 45237</strain>
    </source>
</reference>
<evidence type="ECO:0000313" key="14">
    <source>
        <dbReference type="EMBL" id="SEE63970.1"/>
    </source>
</evidence>
<dbReference type="HAMAP" id="MF_02006">
    <property type="entry name" value="Tyr_tRNA_synth_type1"/>
    <property type="match status" value="1"/>
</dbReference>
<dbReference type="FunFam" id="1.10.240.10:FF:000001">
    <property type="entry name" value="Tyrosine--tRNA ligase"/>
    <property type="match status" value="1"/>
</dbReference>
<sequence>MTDILDELHWRGLIALSTDEQELRSALAAGPVTYYCGFDPTAPSLHIGNLVQILTMRRLQLAGNDPLALVGGATGLIGDPKMTGERTLNDRDTVGGWVERIRKQIEPLLDFDGPHPARMVNNLDWTAPLSAIDFLRDVGKHFRLSRMLSKESVSARLNSDQGISFTEFSYQILQGMDYLELYRRYGCVLQTGGSDQWGNLTSGVDLIHRVERQSVHVVATPLITKADGTKFGKTESGTIWLDPEMTSPYAFFQFWVNADDRDVVGYLKVFSFRSQDEIAELEREVTEKPAARSAQRALASDLTSMLHGADETAKVIAASKALFGQGALDELDAGTLKAALDEAGARPLETGEELPSYVDLFVQSGLVESRSAARRAISDGGAYVNNVRLDPGLSPEDRPGRDDLLHGRFLVLRRGKRTVGGVELA</sequence>
<feature type="short sequence motif" description="'HIGH' region" evidence="11">
    <location>
        <begin position="40"/>
        <end position="49"/>
    </location>
</feature>
<evidence type="ECO:0000256" key="6">
    <source>
        <dbReference type="ARBA" id="ARBA00022884"/>
    </source>
</evidence>
<dbReference type="CDD" id="cd00805">
    <property type="entry name" value="TyrRS_core"/>
    <property type="match status" value="1"/>
</dbReference>
<dbReference type="AlphaFoldDB" id="A0A1H5KH10"/>
<evidence type="ECO:0000256" key="10">
    <source>
        <dbReference type="ARBA" id="ARBA00060965"/>
    </source>
</evidence>
<evidence type="ECO:0000256" key="7">
    <source>
        <dbReference type="ARBA" id="ARBA00022917"/>
    </source>
</evidence>
<dbReference type="InterPro" id="IPR036986">
    <property type="entry name" value="S4_RNA-bd_sf"/>
</dbReference>
<evidence type="ECO:0000313" key="15">
    <source>
        <dbReference type="Proteomes" id="UP000181980"/>
    </source>
</evidence>
<dbReference type="Pfam" id="PF00579">
    <property type="entry name" value="tRNA-synt_1b"/>
    <property type="match status" value="1"/>
</dbReference>
<dbReference type="PANTHER" id="PTHR11766">
    <property type="entry name" value="TYROSYL-TRNA SYNTHETASE"/>
    <property type="match status" value="1"/>
</dbReference>
<feature type="binding site" evidence="11">
    <location>
        <position position="233"/>
    </location>
    <ligand>
        <name>ATP</name>
        <dbReference type="ChEBI" id="CHEBI:30616"/>
    </ligand>
</feature>
<dbReference type="GO" id="GO:0004831">
    <property type="term" value="F:tyrosine-tRNA ligase activity"/>
    <property type="evidence" value="ECO:0007669"/>
    <property type="project" value="UniProtKB-UniRule"/>
</dbReference>
<dbReference type="InterPro" id="IPR024107">
    <property type="entry name" value="Tyr-tRNA-ligase_bac_1"/>
</dbReference>
<evidence type="ECO:0000256" key="8">
    <source>
        <dbReference type="ARBA" id="ARBA00023146"/>
    </source>
</evidence>
<feature type="binding site" evidence="11">
    <location>
        <position position="174"/>
    </location>
    <ligand>
        <name>L-tyrosine</name>
        <dbReference type="ChEBI" id="CHEBI:58315"/>
    </ligand>
</feature>
<keyword evidence="3 11" id="KW-0436">Ligase</keyword>
<dbReference type="GO" id="GO:0003723">
    <property type="term" value="F:RNA binding"/>
    <property type="evidence" value="ECO:0007669"/>
    <property type="project" value="UniProtKB-KW"/>
</dbReference>
<feature type="short sequence motif" description="'KMSKS' region" evidence="11">
    <location>
        <begin position="230"/>
        <end position="234"/>
    </location>
</feature>
<dbReference type="RefSeq" id="WP_069115422.1">
    <property type="nucleotide sequence ID" value="NZ_FNUC01000003.1"/>
</dbReference>
<feature type="binding site" evidence="11">
    <location>
        <position position="170"/>
    </location>
    <ligand>
        <name>L-tyrosine</name>
        <dbReference type="ChEBI" id="CHEBI:58315"/>
    </ligand>
</feature>
<dbReference type="Gene3D" id="3.40.50.620">
    <property type="entry name" value="HUPs"/>
    <property type="match status" value="1"/>
</dbReference>
<keyword evidence="5 11" id="KW-0067">ATP-binding</keyword>
<dbReference type="NCBIfam" id="TIGR00234">
    <property type="entry name" value="tyrS"/>
    <property type="match status" value="1"/>
</dbReference>
<dbReference type="GO" id="GO:0005524">
    <property type="term" value="F:ATP binding"/>
    <property type="evidence" value="ECO:0007669"/>
    <property type="project" value="UniProtKB-UniRule"/>
</dbReference>
<keyword evidence="7 11" id="KW-0648">Protein biosynthesis</keyword>
<keyword evidence="8 11" id="KW-0030">Aminoacyl-tRNA synthetase</keyword>
<evidence type="ECO:0000256" key="4">
    <source>
        <dbReference type="ARBA" id="ARBA00022741"/>
    </source>
</evidence>
<comment type="similarity">
    <text evidence="10 11">Belongs to the class-I aminoacyl-tRNA synthetase family. TyrS type 1 subfamily.</text>
</comment>
<dbReference type="PROSITE" id="PS00178">
    <property type="entry name" value="AA_TRNA_LIGASE_I"/>
    <property type="match status" value="1"/>
</dbReference>
<dbReference type="EC" id="6.1.1.1" evidence="11"/>
<evidence type="ECO:0000256" key="3">
    <source>
        <dbReference type="ARBA" id="ARBA00022598"/>
    </source>
</evidence>
<dbReference type="InterPro" id="IPR002307">
    <property type="entry name" value="Tyr-tRNA-ligase"/>
</dbReference>
<dbReference type="GO" id="GO:0006437">
    <property type="term" value="P:tyrosyl-tRNA aminoacylation"/>
    <property type="evidence" value="ECO:0007669"/>
    <property type="project" value="UniProtKB-UniRule"/>
</dbReference>
<proteinExistence type="inferred from homology"/>
<evidence type="ECO:0000256" key="12">
    <source>
        <dbReference type="PROSITE-ProRule" id="PRU00182"/>
    </source>
</evidence>
<dbReference type="GO" id="GO:0005829">
    <property type="term" value="C:cytosol"/>
    <property type="evidence" value="ECO:0007669"/>
    <property type="project" value="TreeGrafter"/>
</dbReference>
<dbReference type="EMBL" id="FNUC01000003">
    <property type="protein sequence ID" value="SEE63970.1"/>
    <property type="molecule type" value="Genomic_DNA"/>
</dbReference>
<evidence type="ECO:0000256" key="9">
    <source>
        <dbReference type="ARBA" id="ARBA00048248"/>
    </source>
</evidence>
<dbReference type="SUPFAM" id="SSF55174">
    <property type="entry name" value="Alpha-L RNA-binding motif"/>
    <property type="match status" value="1"/>
</dbReference>
<comment type="function">
    <text evidence="11">Catalyzes the attachment of tyrosine to tRNA(Tyr) in a two-step reaction: tyrosine is first activated by ATP to form Tyr-AMP and then transferred to the acceptor end of tRNA(Tyr).</text>
</comment>
<dbReference type="Proteomes" id="UP000181980">
    <property type="component" value="Unassembled WGS sequence"/>
</dbReference>
<dbReference type="OrthoDB" id="9804243at2"/>
<dbReference type="FunFam" id="3.40.50.620:FF:000008">
    <property type="entry name" value="Tyrosine--tRNA ligase"/>
    <property type="match status" value="1"/>
</dbReference>
<evidence type="ECO:0000256" key="11">
    <source>
        <dbReference type="HAMAP-Rule" id="MF_02006"/>
    </source>
</evidence>
<dbReference type="InterPro" id="IPR054608">
    <property type="entry name" value="SYY-like_C"/>
</dbReference>
<dbReference type="STRING" id="561176.SAMN04488561_2059"/>
<keyword evidence="15" id="KW-1185">Reference proteome</keyword>
<dbReference type="PRINTS" id="PR01040">
    <property type="entry name" value="TRNASYNTHTYR"/>
</dbReference>
<dbReference type="InterPro" id="IPR002305">
    <property type="entry name" value="aa-tRNA-synth_Ic"/>
</dbReference>
<comment type="subunit">
    <text evidence="11">Homodimer.</text>
</comment>
<evidence type="ECO:0000256" key="5">
    <source>
        <dbReference type="ARBA" id="ARBA00022840"/>
    </source>
</evidence>
<keyword evidence="4 11" id="KW-0547">Nucleotide-binding</keyword>
<dbReference type="InterPro" id="IPR024088">
    <property type="entry name" value="Tyr-tRNA-ligase_bac-type"/>
</dbReference>
<accession>A0A1H5KH10</accession>
<protein>
    <recommendedName>
        <fullName evidence="11">Tyrosine--tRNA ligase</fullName>
        <ecNumber evidence="11">6.1.1.1</ecNumber>
    </recommendedName>
    <alternativeName>
        <fullName evidence="11">Tyrosyl-tRNA synthetase</fullName>
        <shortName evidence="11">TyrRS</shortName>
    </alternativeName>
</protein>
<feature type="binding site" evidence="11">
    <location>
        <position position="35"/>
    </location>
    <ligand>
        <name>L-tyrosine</name>
        <dbReference type="ChEBI" id="CHEBI:58315"/>
    </ligand>
</feature>
<evidence type="ECO:0000256" key="2">
    <source>
        <dbReference type="ARBA" id="ARBA00022490"/>
    </source>
</evidence>
<feature type="domain" description="Tyrosine--tRNA ligase SYY-like C-terminal" evidence="13">
    <location>
        <begin position="356"/>
        <end position="417"/>
    </location>
</feature>
<gene>
    <name evidence="11" type="primary">tyrS</name>
    <name evidence="14" type="ORF">SAMN04488561_2059</name>
</gene>
<dbReference type="InterPro" id="IPR001412">
    <property type="entry name" value="aa-tRNA-synth_I_CS"/>
</dbReference>
<evidence type="ECO:0000256" key="1">
    <source>
        <dbReference type="ARBA" id="ARBA00004496"/>
    </source>
</evidence>
<dbReference type="InterPro" id="IPR014729">
    <property type="entry name" value="Rossmann-like_a/b/a_fold"/>
</dbReference>
<dbReference type="Pfam" id="PF22421">
    <property type="entry name" value="SYY_C-terminal"/>
    <property type="match status" value="1"/>
</dbReference>
<dbReference type="GO" id="GO:0042803">
    <property type="term" value="F:protein homodimerization activity"/>
    <property type="evidence" value="ECO:0007669"/>
    <property type="project" value="UniProtKB-ARBA"/>
</dbReference>
<keyword evidence="6 12" id="KW-0694">RNA-binding</keyword>
<organism evidence="14 15">
    <name type="scientific">Jiangella alba</name>
    <dbReference type="NCBI Taxonomy" id="561176"/>
    <lineage>
        <taxon>Bacteria</taxon>
        <taxon>Bacillati</taxon>
        <taxon>Actinomycetota</taxon>
        <taxon>Actinomycetes</taxon>
        <taxon>Jiangellales</taxon>
        <taxon>Jiangellaceae</taxon>
        <taxon>Jiangella</taxon>
    </lineage>
</organism>
<keyword evidence="2 11" id="KW-0963">Cytoplasm</keyword>
<evidence type="ECO:0000259" key="13">
    <source>
        <dbReference type="Pfam" id="PF22421"/>
    </source>
</evidence>
<dbReference type="SUPFAM" id="SSF52374">
    <property type="entry name" value="Nucleotidylyl transferase"/>
    <property type="match status" value="1"/>
</dbReference>
<name>A0A1H5KH10_9ACTN</name>
<comment type="subcellular location">
    <subcellularLocation>
        <location evidence="1 11">Cytoplasm</location>
    </subcellularLocation>
</comment>
<dbReference type="PANTHER" id="PTHR11766:SF0">
    <property type="entry name" value="TYROSINE--TRNA LIGASE, MITOCHONDRIAL"/>
    <property type="match status" value="1"/>
</dbReference>